<proteinExistence type="predicted"/>
<reference evidence="1" key="1">
    <citation type="journal article" date="2010" name="ISME J.">
        <title>Metagenome of the Mediterranean deep chlorophyll maximum studied by direct and fosmid library 454 pyrosequencing.</title>
        <authorList>
            <person name="Ghai R."/>
            <person name="Martin-Cuadrado A.B."/>
            <person name="Molto A.G."/>
            <person name="Heredia I.G."/>
            <person name="Cabrera R."/>
            <person name="Martin J."/>
            <person name="Verdu M."/>
            <person name="Deschamps P."/>
            <person name="Moreira D."/>
            <person name="Lopez-Garcia P."/>
            <person name="Mira A."/>
            <person name="Rodriguez-Valera F."/>
        </authorList>
    </citation>
    <scope>NUCLEOTIDE SEQUENCE</scope>
</reference>
<organism evidence="1">
    <name type="scientific">uncultured organism MedDCM-OCT-S11-C223</name>
    <dbReference type="NCBI Taxonomy" id="743656"/>
    <lineage>
        <taxon>unclassified sequences</taxon>
        <taxon>environmental samples</taxon>
    </lineage>
</organism>
<dbReference type="AlphaFoldDB" id="D6PLA7"/>
<sequence length="682" mass="74884">MADGHSLYQSRYRESGLGIGPVISRPALLPFEKQLIRTLGVSEDEYRAFAAEVQRRGAVRPAEYALIPDIQCTGVETLAALTVPQFIGLNIGLAVVGAGISYLLTPKPKAPKGPDPVTRLELESIRGGNRFVASAAFDTTAELADYGQPIPIVFGLYVEGKTEEQSVGGMVVAPKLVWSRMSSQGQQQTAKLMFVVGEQGRVYEANKDGLTRPSKEGLFLGNNALDPVHKSNYVFYWKANTTKSGFTRIQVRNRVHGDTLNVGRYGFVDPNDGKKGSEDDVFACPTAASSRSKKGFSYAYTPVNNAEFGLFAPIANGSAFRVNFEIISIPGLRDNDFEGNPDPGKRLRLQREKIAGFVGELSKDKKGNPVSMMRGAGRNYSRRMGVLAYKRVDQNSFQTTTNFVDRISNVRVGDLIKFKISADQIPEDTYTGSKGGVVTVNDINQEIRSQQIAADDAMQVGETFAIGSTVWQVIERGMNIFPGDESPDTQDIKLECIETEFSVHKTIGIVGKNKQFSPEGGFLTDGTDAGGFVGVRADFYPLTRIAFASFRNNRPTEIVEIGIASTVFQRLNGLCNFQDLISPEELAEYDKDKVAVSSGVINKYIERTSLFQIYVRPVGQEAFELLDVLFAVTGNTPVTMYNQIRIAQPLIDEKAAQYEYKIVPRGSGDLRRGMVSTKTEVF</sequence>
<name>D6PLA7_9ZZZZ</name>
<accession>D6PLA7</accession>
<protein>
    <submittedName>
        <fullName evidence="1">Uncharacterized protein</fullName>
    </submittedName>
</protein>
<evidence type="ECO:0000313" key="1">
    <source>
        <dbReference type="EMBL" id="ADD96508.1"/>
    </source>
</evidence>
<dbReference type="EMBL" id="GU943143">
    <property type="protein sequence ID" value="ADD96508.1"/>
    <property type="molecule type" value="Genomic_DNA"/>
</dbReference>